<name>A0A2G9TEZ3_TELCI</name>
<accession>A0A2G9TEZ3</accession>
<organism evidence="2 3">
    <name type="scientific">Teladorsagia circumcincta</name>
    <name type="common">Brown stomach worm</name>
    <name type="synonym">Ostertagia circumcincta</name>
    <dbReference type="NCBI Taxonomy" id="45464"/>
    <lineage>
        <taxon>Eukaryota</taxon>
        <taxon>Metazoa</taxon>
        <taxon>Ecdysozoa</taxon>
        <taxon>Nematoda</taxon>
        <taxon>Chromadorea</taxon>
        <taxon>Rhabditida</taxon>
        <taxon>Rhabditina</taxon>
        <taxon>Rhabditomorpha</taxon>
        <taxon>Strongyloidea</taxon>
        <taxon>Trichostrongylidae</taxon>
        <taxon>Teladorsagia</taxon>
    </lineage>
</organism>
<dbReference type="Proteomes" id="UP000230423">
    <property type="component" value="Unassembled WGS sequence"/>
</dbReference>
<feature type="region of interest" description="Disordered" evidence="1">
    <location>
        <begin position="1"/>
        <end position="31"/>
    </location>
</feature>
<gene>
    <name evidence="2" type="ORF">TELCIR_22493</name>
</gene>
<proteinExistence type="predicted"/>
<dbReference type="AlphaFoldDB" id="A0A2G9TEZ3"/>
<evidence type="ECO:0000313" key="3">
    <source>
        <dbReference type="Proteomes" id="UP000230423"/>
    </source>
</evidence>
<protein>
    <submittedName>
        <fullName evidence="2">Uncharacterized protein</fullName>
    </submittedName>
</protein>
<sequence length="83" mass="9007">TIYIPRKSDQYASPPTGRASSDRRITVRSGSRYLESDTAVGGKYPRATTTLLAGQAPSDDSRKFHHLGTMGQIDKLVKILGVS</sequence>
<evidence type="ECO:0000256" key="1">
    <source>
        <dbReference type="SAM" id="MobiDB-lite"/>
    </source>
</evidence>
<keyword evidence="3" id="KW-1185">Reference proteome</keyword>
<dbReference type="EMBL" id="KZ382868">
    <property type="protein sequence ID" value="PIO56112.1"/>
    <property type="molecule type" value="Genomic_DNA"/>
</dbReference>
<evidence type="ECO:0000313" key="2">
    <source>
        <dbReference type="EMBL" id="PIO56112.1"/>
    </source>
</evidence>
<feature type="non-terminal residue" evidence="2">
    <location>
        <position position="1"/>
    </location>
</feature>
<reference evidence="2 3" key="1">
    <citation type="submission" date="2015-09" db="EMBL/GenBank/DDBJ databases">
        <title>Draft genome of the parasitic nematode Teladorsagia circumcincta isolate WARC Sus (inbred).</title>
        <authorList>
            <person name="Mitreva M."/>
        </authorList>
    </citation>
    <scope>NUCLEOTIDE SEQUENCE [LARGE SCALE GENOMIC DNA]</scope>
    <source>
        <strain evidence="2 3">S</strain>
    </source>
</reference>